<dbReference type="InParanoid" id="B9SZP7"/>
<evidence type="ECO:0000256" key="1">
    <source>
        <dbReference type="ARBA" id="ARBA00007626"/>
    </source>
</evidence>
<feature type="repeat" description="PPR" evidence="3">
    <location>
        <begin position="197"/>
        <end position="231"/>
    </location>
</feature>
<dbReference type="InterPro" id="IPR033443">
    <property type="entry name" value="PROP1-like_PPR_dom"/>
</dbReference>
<gene>
    <name evidence="5" type="ORF">RCOM_0006380</name>
</gene>
<evidence type="ECO:0000256" key="2">
    <source>
        <dbReference type="ARBA" id="ARBA00022737"/>
    </source>
</evidence>
<dbReference type="InterPro" id="IPR002885">
    <property type="entry name" value="PPR_rpt"/>
</dbReference>
<name>B9SZP7_RICCO</name>
<feature type="repeat" description="PPR" evidence="3">
    <location>
        <begin position="304"/>
        <end position="338"/>
    </location>
</feature>
<dbReference type="PANTHER" id="PTHR47941">
    <property type="entry name" value="PENTATRICOPEPTIDE REPEAT-CONTAINING PROTEIN 3, MITOCHONDRIAL"/>
    <property type="match status" value="1"/>
</dbReference>
<reference evidence="6" key="1">
    <citation type="journal article" date="2010" name="Nat. Biotechnol.">
        <title>Draft genome sequence of the oilseed species Ricinus communis.</title>
        <authorList>
            <person name="Chan A.P."/>
            <person name="Crabtree J."/>
            <person name="Zhao Q."/>
            <person name="Lorenzi H."/>
            <person name="Orvis J."/>
            <person name="Puiu D."/>
            <person name="Melake-Berhan A."/>
            <person name="Jones K.M."/>
            <person name="Redman J."/>
            <person name="Chen G."/>
            <person name="Cahoon E.B."/>
            <person name="Gedil M."/>
            <person name="Stanke M."/>
            <person name="Haas B.J."/>
            <person name="Wortman J.R."/>
            <person name="Fraser-Liggett C.M."/>
            <person name="Ravel J."/>
            <person name="Rabinowicz P.D."/>
        </authorList>
    </citation>
    <scope>NUCLEOTIDE SEQUENCE [LARGE SCALE GENOMIC DNA]</scope>
    <source>
        <strain evidence="6">cv. Hale</strain>
    </source>
</reference>
<protein>
    <submittedName>
        <fullName evidence="5">Pentatricopeptide repeat-containing protein, putative</fullName>
    </submittedName>
</protein>
<proteinExistence type="inferred from homology"/>
<dbReference type="Pfam" id="PF01535">
    <property type="entry name" value="PPR"/>
    <property type="match status" value="1"/>
</dbReference>
<dbReference type="EMBL" id="EQ974282">
    <property type="protein sequence ID" value="EEF30916.1"/>
    <property type="molecule type" value="Genomic_DNA"/>
</dbReference>
<dbReference type="FunCoup" id="B9SZP7">
    <property type="interactions" value="216"/>
</dbReference>
<feature type="repeat" description="PPR" evidence="3">
    <location>
        <begin position="339"/>
        <end position="373"/>
    </location>
</feature>
<organism evidence="5 6">
    <name type="scientific">Ricinus communis</name>
    <name type="common">Castor bean</name>
    <dbReference type="NCBI Taxonomy" id="3988"/>
    <lineage>
        <taxon>Eukaryota</taxon>
        <taxon>Viridiplantae</taxon>
        <taxon>Streptophyta</taxon>
        <taxon>Embryophyta</taxon>
        <taxon>Tracheophyta</taxon>
        <taxon>Spermatophyta</taxon>
        <taxon>Magnoliopsida</taxon>
        <taxon>eudicotyledons</taxon>
        <taxon>Gunneridae</taxon>
        <taxon>Pentapetalae</taxon>
        <taxon>rosids</taxon>
        <taxon>fabids</taxon>
        <taxon>Malpighiales</taxon>
        <taxon>Euphorbiaceae</taxon>
        <taxon>Acalyphoideae</taxon>
        <taxon>Acalypheae</taxon>
        <taxon>Ricinus</taxon>
    </lineage>
</organism>
<dbReference type="Proteomes" id="UP000008311">
    <property type="component" value="Unassembled WGS sequence"/>
</dbReference>
<feature type="repeat" description="PPR" evidence="3">
    <location>
        <begin position="232"/>
        <end position="266"/>
    </location>
</feature>
<dbReference type="eggNOG" id="KOG4197">
    <property type="taxonomic scope" value="Eukaryota"/>
</dbReference>
<accession>B9SZP7</accession>
<evidence type="ECO:0000259" key="4">
    <source>
        <dbReference type="Pfam" id="PF17177"/>
    </source>
</evidence>
<dbReference type="NCBIfam" id="TIGR00756">
    <property type="entry name" value="PPR"/>
    <property type="match status" value="5"/>
</dbReference>
<feature type="repeat" description="PPR" evidence="3">
    <location>
        <begin position="269"/>
        <end position="303"/>
    </location>
</feature>
<evidence type="ECO:0000313" key="5">
    <source>
        <dbReference type="EMBL" id="EEF30916.1"/>
    </source>
</evidence>
<keyword evidence="6" id="KW-1185">Reference proteome</keyword>
<keyword evidence="2" id="KW-0677">Repeat</keyword>
<evidence type="ECO:0000313" key="6">
    <source>
        <dbReference type="Proteomes" id="UP000008311"/>
    </source>
</evidence>
<dbReference type="AlphaFoldDB" id="B9SZP7"/>
<feature type="repeat" description="PPR" evidence="3">
    <location>
        <begin position="162"/>
        <end position="196"/>
    </location>
</feature>
<dbReference type="Pfam" id="PF13041">
    <property type="entry name" value="PPR_2"/>
    <property type="match status" value="1"/>
</dbReference>
<evidence type="ECO:0000256" key="3">
    <source>
        <dbReference type="PROSITE-ProRule" id="PRU00708"/>
    </source>
</evidence>
<dbReference type="InterPro" id="IPR011990">
    <property type="entry name" value="TPR-like_helical_dom_sf"/>
</dbReference>
<feature type="domain" description="PROP1-like PPR" evidence="4">
    <location>
        <begin position="110"/>
        <end position="252"/>
    </location>
</feature>
<dbReference type="PROSITE" id="PS51375">
    <property type="entry name" value="PPR"/>
    <property type="match status" value="7"/>
</dbReference>
<sequence length="518" mass="57831">MSFSSLPRFLSLSIAPKTSKISTLHFTTSLADKLYTHLQNNPNNVEKSLNSIKPKLDTRCVTEVLHKCSLNNSQIGLRFFVWAGYQSNYRHSSFLYSKACKLFNIKQNPQAVLDLFEFYRAEKCVVNLKTFKVVLNLCKEGTLANEAFLVLRKMQEFDIQADTKAYTIVIRLFCDKGDMDMAQKLMGEMSFNDLYPDMVTYVSIIKGFCDIGRLEEACRLVKEMRAHGCVPNVVVYSTLVDGICRFGSVERALELLGGMEKEGGDCNPNVLTYTSVIQGLCEKGRTMDAFAVLDRMEACGCAPNRVTVSTLLKRLCMDGHLEEAYKLIDRVVAGGSVSSCDCYSPIVVCLIRIKKVEEAEKLFRRAVVSGVKPDGLACSLMIKELCFVNRVLDGYCLHDEIEKIGSLSTIDSDTYSVLLVGLCQQGYSLEAAKLARSLIEKRIHLKHPYVDKVVEYMKKFGVTDLVTELASIGSAVVFVVETGILLLPLEFLKLSVTWTSVNGEHKLQYARNEGNAAP</sequence>
<dbReference type="Pfam" id="PF17177">
    <property type="entry name" value="PPR_long"/>
    <property type="match status" value="1"/>
</dbReference>
<comment type="similarity">
    <text evidence="1">Belongs to the PPR family. P subfamily.</text>
</comment>
<dbReference type="Gene3D" id="1.25.40.10">
    <property type="entry name" value="Tetratricopeptide repeat domain"/>
    <property type="match status" value="4"/>
</dbReference>
<feature type="repeat" description="PPR" evidence="3">
    <location>
        <begin position="411"/>
        <end position="445"/>
    </location>
</feature>